<protein>
    <submittedName>
        <fullName evidence="7">Uncharacterized protein</fullName>
    </submittedName>
</protein>
<dbReference type="PANTHER" id="PTHR36206">
    <property type="entry name" value="ASPERCRYPTIN BIOSYNTHESIS CLUSTER-SPECIFIC TRANSCRIPTION REGULATOR ATNN-RELATED"/>
    <property type="match status" value="1"/>
</dbReference>
<dbReference type="GO" id="GO:0003677">
    <property type="term" value="F:DNA binding"/>
    <property type="evidence" value="ECO:0007669"/>
    <property type="project" value="UniProtKB-KW"/>
</dbReference>
<keyword evidence="5" id="KW-0804">Transcription</keyword>
<evidence type="ECO:0000256" key="3">
    <source>
        <dbReference type="ARBA" id="ARBA00023015"/>
    </source>
</evidence>
<dbReference type="InterPro" id="IPR052360">
    <property type="entry name" value="Transcr_Regulatory_Proteins"/>
</dbReference>
<reference evidence="7" key="1">
    <citation type="submission" date="2021-02" db="EMBL/GenBank/DDBJ databases">
        <title>Genome sequence Cadophora malorum strain M34.</title>
        <authorList>
            <person name="Stefanovic E."/>
            <person name="Vu D."/>
            <person name="Scully C."/>
            <person name="Dijksterhuis J."/>
            <person name="Roader J."/>
            <person name="Houbraken J."/>
        </authorList>
    </citation>
    <scope>NUCLEOTIDE SEQUENCE</scope>
    <source>
        <strain evidence="7">M34</strain>
    </source>
</reference>
<dbReference type="AlphaFoldDB" id="A0A8H8BSM3"/>
<dbReference type="Proteomes" id="UP000664132">
    <property type="component" value="Unassembled WGS sequence"/>
</dbReference>
<evidence type="ECO:0000256" key="4">
    <source>
        <dbReference type="ARBA" id="ARBA00023125"/>
    </source>
</evidence>
<keyword evidence="1" id="KW-0479">Metal-binding</keyword>
<dbReference type="EMBL" id="JAFJYH010000053">
    <property type="protein sequence ID" value="KAG4422198.1"/>
    <property type="molecule type" value="Genomic_DNA"/>
</dbReference>
<dbReference type="PANTHER" id="PTHR36206:SF12">
    <property type="entry name" value="ASPERCRYPTIN BIOSYNTHESIS CLUSTER-SPECIFIC TRANSCRIPTION REGULATOR ATNN-RELATED"/>
    <property type="match status" value="1"/>
</dbReference>
<dbReference type="GO" id="GO:0046872">
    <property type="term" value="F:metal ion binding"/>
    <property type="evidence" value="ECO:0007669"/>
    <property type="project" value="UniProtKB-KW"/>
</dbReference>
<keyword evidence="6" id="KW-0539">Nucleus</keyword>
<comment type="caution">
    <text evidence="7">The sequence shown here is derived from an EMBL/GenBank/DDBJ whole genome shotgun (WGS) entry which is preliminary data.</text>
</comment>
<accession>A0A8H8BSM3</accession>
<evidence type="ECO:0000313" key="8">
    <source>
        <dbReference type="Proteomes" id="UP000664132"/>
    </source>
</evidence>
<evidence type="ECO:0000256" key="1">
    <source>
        <dbReference type="ARBA" id="ARBA00022723"/>
    </source>
</evidence>
<evidence type="ECO:0000256" key="6">
    <source>
        <dbReference type="ARBA" id="ARBA00023242"/>
    </source>
</evidence>
<keyword evidence="2" id="KW-0862">Zinc</keyword>
<evidence type="ECO:0000256" key="2">
    <source>
        <dbReference type="ARBA" id="ARBA00022833"/>
    </source>
</evidence>
<proteinExistence type="predicted"/>
<keyword evidence="3" id="KW-0805">Transcription regulation</keyword>
<gene>
    <name evidence="7" type="ORF">IFR04_004704</name>
</gene>
<keyword evidence="8" id="KW-1185">Reference proteome</keyword>
<evidence type="ECO:0000256" key="5">
    <source>
        <dbReference type="ARBA" id="ARBA00023163"/>
    </source>
</evidence>
<dbReference type="OrthoDB" id="2593732at2759"/>
<name>A0A8H8BSM3_9HELO</name>
<keyword evidence="4" id="KW-0238">DNA-binding</keyword>
<evidence type="ECO:0000313" key="7">
    <source>
        <dbReference type="EMBL" id="KAG4422198.1"/>
    </source>
</evidence>
<organism evidence="7 8">
    <name type="scientific">Cadophora malorum</name>
    <dbReference type="NCBI Taxonomy" id="108018"/>
    <lineage>
        <taxon>Eukaryota</taxon>
        <taxon>Fungi</taxon>
        <taxon>Dikarya</taxon>
        <taxon>Ascomycota</taxon>
        <taxon>Pezizomycotina</taxon>
        <taxon>Leotiomycetes</taxon>
        <taxon>Helotiales</taxon>
        <taxon>Ploettnerulaceae</taxon>
        <taxon>Cadophora</taxon>
    </lineage>
</organism>
<sequence>MFVVFNFMSGGNFARAVWHLQYGLEIFSRWKKTKFVAEGSFEASLIELMRRISLDGQAMNETIPIEEQDDVDLAELEDLEEAGRAIEALAKEGLRLIRMDVVLSKEMNNTAGRQSLNTRVASHISNLAVWQSKFEVMVAEPQFLLTAEDKDHINQLRILHLSARIWIYAGFPAAQGSHPTKILETFISLVDEQYDSWQARGLEQFGRTFLFNKGLLPTITYIITSSSSENLRARALALWTKSTPDSTVDVPPAATVEPRGATVIAGDAVIAIDINSRLT</sequence>